<dbReference type="VEuPathDB" id="AmoebaDB:EIN_065940"/>
<evidence type="ECO:0000259" key="4">
    <source>
        <dbReference type="Pfam" id="PF03372"/>
    </source>
</evidence>
<evidence type="ECO:0000256" key="3">
    <source>
        <dbReference type="ARBA" id="ARBA00022801"/>
    </source>
</evidence>
<dbReference type="GO" id="GO:0004767">
    <property type="term" value="F:sphingomyelin phosphodiesterase activity"/>
    <property type="evidence" value="ECO:0007669"/>
    <property type="project" value="UniProtKB-EC"/>
</dbReference>
<dbReference type="GeneID" id="14883198"/>
<dbReference type="InterPro" id="IPR005135">
    <property type="entry name" value="Endo/exonuclease/phosphatase"/>
</dbReference>
<comment type="similarity">
    <text evidence="1">Belongs to the neutral sphingomyelinase family.</text>
</comment>
<dbReference type="Gene3D" id="3.60.10.10">
    <property type="entry name" value="Endonuclease/exonuclease/phosphatase"/>
    <property type="match status" value="1"/>
</dbReference>
<dbReference type="CDD" id="cd09078">
    <property type="entry name" value="nSMase"/>
    <property type="match status" value="1"/>
</dbReference>
<dbReference type="RefSeq" id="XP_004183655.1">
    <property type="nucleotide sequence ID" value="XM_004183607.1"/>
</dbReference>
<dbReference type="Pfam" id="PF03372">
    <property type="entry name" value="Exo_endo_phos"/>
    <property type="match status" value="1"/>
</dbReference>
<organism evidence="5 6">
    <name type="scientific">Entamoeba invadens IP1</name>
    <dbReference type="NCBI Taxonomy" id="370355"/>
    <lineage>
        <taxon>Eukaryota</taxon>
        <taxon>Amoebozoa</taxon>
        <taxon>Evosea</taxon>
        <taxon>Archamoebae</taxon>
        <taxon>Mastigamoebida</taxon>
        <taxon>Entamoebidae</taxon>
        <taxon>Entamoeba</taxon>
    </lineage>
</organism>
<gene>
    <name evidence="5" type="ORF">EIN_065940</name>
</gene>
<proteinExistence type="inferred from homology"/>
<dbReference type="GO" id="GO:0005576">
    <property type="term" value="C:extracellular region"/>
    <property type="evidence" value="ECO:0007669"/>
    <property type="project" value="InterPro"/>
</dbReference>
<evidence type="ECO:0000313" key="6">
    <source>
        <dbReference type="Proteomes" id="UP000014680"/>
    </source>
</evidence>
<dbReference type="InterPro" id="IPR036691">
    <property type="entry name" value="Endo/exonu/phosph_ase_sf"/>
</dbReference>
<evidence type="ECO:0000256" key="1">
    <source>
        <dbReference type="ARBA" id="ARBA00006335"/>
    </source>
</evidence>
<dbReference type="OMA" id="HEDYCTH"/>
<keyword evidence="3" id="KW-0378">Hydrolase</keyword>
<dbReference type="InterPro" id="IPR038772">
    <property type="entry name" value="Sph/SMPD2-like"/>
</dbReference>
<feature type="domain" description="Endonuclease/exonuclease/phosphatase" evidence="4">
    <location>
        <begin position="47"/>
        <end position="203"/>
    </location>
</feature>
<dbReference type="GO" id="GO:0005737">
    <property type="term" value="C:cytoplasm"/>
    <property type="evidence" value="ECO:0007669"/>
    <property type="project" value="TreeGrafter"/>
</dbReference>
<dbReference type="InterPro" id="IPR017766">
    <property type="entry name" value="Sphingomyelinase/PLipase_C"/>
</dbReference>
<evidence type="ECO:0000313" key="5">
    <source>
        <dbReference type="EMBL" id="ELP84309.1"/>
    </source>
</evidence>
<evidence type="ECO:0000256" key="2">
    <source>
        <dbReference type="ARBA" id="ARBA00012369"/>
    </source>
</evidence>
<accession>A0A0A1TVB6</accession>
<dbReference type="KEGG" id="eiv:EIN_065940"/>
<protein>
    <recommendedName>
        <fullName evidence="2">sphingomyelin phosphodiesterase</fullName>
        <ecNumber evidence="2">3.1.4.12</ecNumber>
    </recommendedName>
</protein>
<dbReference type="EMBL" id="KB207140">
    <property type="protein sequence ID" value="ELP84309.1"/>
    <property type="molecule type" value="Genomic_DNA"/>
</dbReference>
<keyword evidence="6" id="KW-1185">Reference proteome</keyword>
<dbReference type="SUPFAM" id="SSF56219">
    <property type="entry name" value="DNase I-like"/>
    <property type="match status" value="1"/>
</dbReference>
<dbReference type="PANTHER" id="PTHR16320:SF1">
    <property type="entry name" value="SPHINGOMYELINASE DDB_G0288017"/>
    <property type="match status" value="1"/>
</dbReference>
<dbReference type="Proteomes" id="UP000014680">
    <property type="component" value="Unassembled WGS sequence"/>
</dbReference>
<dbReference type="PANTHER" id="PTHR16320">
    <property type="entry name" value="SPHINGOMYELINASE FAMILY MEMBER"/>
    <property type="match status" value="1"/>
</dbReference>
<dbReference type="OrthoDB" id="40902at2759"/>
<name>A0A0A1TVB6_ENTIV</name>
<sequence length="320" mass="37049">MAEEPVAIDVESKPLRILTYNMYLRPMLVSAAGHDHKDSRLRVFCNDRLQDFDVVCFQEVFKELNWRREKLLKKAKKAGFKWRIQTEKPLFPLFLVDAGLVIISRFPIVEKDFRMYTRGIYADAVASKGVLYAKIEVQPNRYIHVFDTHTQADYTLDLEKAKPSRERRMVHVKEYAEFVQEKTTGNNYPAICCGDFNVNGRAGTDGTTESVEYKEFLQTFVVPNGELIDLLLRDNHGVQPVTFGDSFVDASGTETPFDTEITYEEQCMDKSRLDYIFQLKREGEEPQLTCKNCRVDKFPVKGRKFPFMSDHFGVTVDVYL</sequence>
<dbReference type="AlphaFoldDB" id="A0A0A1TVB6"/>
<reference evidence="5 6" key="1">
    <citation type="submission" date="2012-10" db="EMBL/GenBank/DDBJ databases">
        <authorList>
            <person name="Zafar N."/>
            <person name="Inman J."/>
            <person name="Hall N."/>
            <person name="Lorenzi H."/>
            <person name="Caler E."/>
        </authorList>
    </citation>
    <scope>NUCLEOTIDE SEQUENCE [LARGE SCALE GENOMIC DNA]</scope>
    <source>
        <strain evidence="5 6">IP1</strain>
    </source>
</reference>
<dbReference type="EC" id="3.1.4.12" evidence="2"/>